<proteinExistence type="predicted"/>
<evidence type="ECO:0000313" key="3">
    <source>
        <dbReference type="Proteomes" id="UP000572670"/>
    </source>
</evidence>
<feature type="domain" description="PhoD-like phosphatase metallophosphatase" evidence="1">
    <location>
        <begin position="16"/>
        <end position="70"/>
    </location>
</feature>
<protein>
    <submittedName>
        <fullName evidence="2">Phosphodiesterase/alkaline phosphatase D-like protein</fullName>
    </submittedName>
</protein>
<dbReference type="SUPFAM" id="SSF56300">
    <property type="entry name" value="Metallo-dependent phosphatases"/>
    <property type="match status" value="1"/>
</dbReference>
<dbReference type="EMBL" id="JACJIK010000001">
    <property type="protein sequence ID" value="MBA9060361.1"/>
    <property type="molecule type" value="Genomic_DNA"/>
</dbReference>
<evidence type="ECO:0000259" key="1">
    <source>
        <dbReference type="Pfam" id="PF09423"/>
    </source>
</evidence>
<dbReference type="InterPro" id="IPR018946">
    <property type="entry name" value="PhoD-like_MPP"/>
</dbReference>
<evidence type="ECO:0000313" key="2">
    <source>
        <dbReference type="EMBL" id="MBA9060361.1"/>
    </source>
</evidence>
<dbReference type="Gene3D" id="3.60.21.70">
    <property type="entry name" value="PhoD-like phosphatase"/>
    <property type="match status" value="1"/>
</dbReference>
<name>A0ABR6D2M7_9MICC</name>
<accession>A0ABR6D2M7</accession>
<dbReference type="InterPro" id="IPR029052">
    <property type="entry name" value="Metallo-depent_PP-like"/>
</dbReference>
<sequence length="156" mass="17302">MPIADSTALHRGSGLAPTRIHRRIPRGATLDVFALDMRTHKGENTQRLETHETPILGEEQLQWLIRGLRAAFTDFEPFWEFVAGPINAGSSGPNTLDGTFGPRLDFEAHGPVMGSPRSGEHQYFGHVEIPEDGREFRVRLINAVGRTVYSRTLTAA</sequence>
<dbReference type="Pfam" id="PF09423">
    <property type="entry name" value="PhoD"/>
    <property type="match status" value="1"/>
</dbReference>
<gene>
    <name evidence="2" type="ORF">HDA34_002068</name>
</gene>
<dbReference type="RefSeq" id="WP_060973549.1">
    <property type="nucleotide sequence ID" value="NZ_BAAAYW010000003.1"/>
</dbReference>
<keyword evidence="3" id="KW-1185">Reference proteome</keyword>
<comment type="caution">
    <text evidence="2">The sequence shown here is derived from an EMBL/GenBank/DDBJ whole genome shotgun (WGS) entry which is preliminary data.</text>
</comment>
<reference evidence="2 3" key="1">
    <citation type="submission" date="2020-08" db="EMBL/GenBank/DDBJ databases">
        <title>Sequencing the genomes of 1000 actinobacteria strains.</title>
        <authorList>
            <person name="Klenk H.-P."/>
        </authorList>
    </citation>
    <scope>NUCLEOTIDE SEQUENCE [LARGE SCALE GENOMIC DNA]</scope>
    <source>
        <strain evidence="2 3">DSM 21948</strain>
    </source>
</reference>
<dbReference type="GeneID" id="93364699"/>
<dbReference type="Proteomes" id="UP000572670">
    <property type="component" value="Unassembled WGS sequence"/>
</dbReference>
<organism evidence="2 3">
    <name type="scientific">Micrococcus yunnanensis</name>
    <dbReference type="NCBI Taxonomy" id="566027"/>
    <lineage>
        <taxon>Bacteria</taxon>
        <taxon>Bacillati</taxon>
        <taxon>Actinomycetota</taxon>
        <taxon>Actinomycetes</taxon>
        <taxon>Micrococcales</taxon>
        <taxon>Micrococcaceae</taxon>
        <taxon>Micrococcus</taxon>
    </lineage>
</organism>
<dbReference type="InterPro" id="IPR038607">
    <property type="entry name" value="PhoD-like_sf"/>
</dbReference>